<feature type="transmembrane region" description="Helical" evidence="2">
    <location>
        <begin position="19"/>
        <end position="43"/>
    </location>
</feature>
<evidence type="ECO:0000313" key="3">
    <source>
        <dbReference type="EMBL" id="CAJ1393407.1"/>
    </source>
</evidence>
<dbReference type="Proteomes" id="UP001178507">
    <property type="component" value="Unassembled WGS sequence"/>
</dbReference>
<name>A0AA36ISX7_9DINO</name>
<keyword evidence="2" id="KW-1133">Transmembrane helix</keyword>
<evidence type="ECO:0000313" key="4">
    <source>
        <dbReference type="Proteomes" id="UP001178507"/>
    </source>
</evidence>
<gene>
    <name evidence="3" type="ORF">EVOR1521_LOCUS18284</name>
</gene>
<reference evidence="3" key="1">
    <citation type="submission" date="2023-08" db="EMBL/GenBank/DDBJ databases">
        <authorList>
            <person name="Chen Y."/>
            <person name="Shah S."/>
            <person name="Dougan E. K."/>
            <person name="Thang M."/>
            <person name="Chan C."/>
        </authorList>
    </citation>
    <scope>NUCLEOTIDE SEQUENCE</scope>
</reference>
<feature type="region of interest" description="Disordered" evidence="1">
    <location>
        <begin position="451"/>
        <end position="492"/>
    </location>
</feature>
<keyword evidence="4" id="KW-1185">Reference proteome</keyword>
<organism evidence="3 4">
    <name type="scientific">Effrenium voratum</name>
    <dbReference type="NCBI Taxonomy" id="2562239"/>
    <lineage>
        <taxon>Eukaryota</taxon>
        <taxon>Sar</taxon>
        <taxon>Alveolata</taxon>
        <taxon>Dinophyceae</taxon>
        <taxon>Suessiales</taxon>
        <taxon>Symbiodiniaceae</taxon>
        <taxon>Effrenium</taxon>
    </lineage>
</organism>
<keyword evidence="2" id="KW-0472">Membrane</keyword>
<feature type="transmembrane region" description="Helical" evidence="2">
    <location>
        <begin position="64"/>
        <end position="88"/>
    </location>
</feature>
<dbReference type="AlphaFoldDB" id="A0AA36ISX7"/>
<protein>
    <submittedName>
        <fullName evidence="3">Uncharacterized protein</fullName>
    </submittedName>
</protein>
<feature type="transmembrane region" description="Helical" evidence="2">
    <location>
        <begin position="203"/>
        <end position="221"/>
    </location>
</feature>
<evidence type="ECO:0000256" key="2">
    <source>
        <dbReference type="SAM" id="Phobius"/>
    </source>
</evidence>
<feature type="transmembrane region" description="Helical" evidence="2">
    <location>
        <begin position="100"/>
        <end position="119"/>
    </location>
</feature>
<keyword evidence="2" id="KW-0812">Transmembrane</keyword>
<comment type="caution">
    <text evidence="3">The sequence shown here is derived from an EMBL/GenBank/DDBJ whole genome shotgun (WGS) entry which is preliminary data.</text>
</comment>
<evidence type="ECO:0000256" key="1">
    <source>
        <dbReference type="SAM" id="MobiDB-lite"/>
    </source>
</evidence>
<accession>A0AA36ISX7</accession>
<dbReference type="EMBL" id="CAUJNA010002557">
    <property type="protein sequence ID" value="CAJ1393407.1"/>
    <property type="molecule type" value="Genomic_DNA"/>
</dbReference>
<proteinExistence type="predicted"/>
<feature type="transmembrane region" description="Helical" evidence="2">
    <location>
        <begin position="177"/>
        <end position="197"/>
    </location>
</feature>
<sequence length="492" mass="54333">MSANCGEDSKAELTILQDPVALCALGTLGLLCVCSGLWVLKAVRSWRWIRADEKLQARVNEQQLLSIQVVTLVAMCAMMALAASHVAQVASERWPQINDLQVLVVCACWLVLLLCHAASQRKAVSPLWMQAAYHISMLIWCVAILPCFDQSRCHLFLPISCMGRMLALCLPRYCAEVFFWNLVYVVLSFAFGDLGFWEVSVAILALCGFLGFKKILLFLAVQSQSLDNLRLQLKAHQTLSSSSYDAVMLLDEDLQVLESGGWQAAERGAKVQELLAEEDFPGFSEQLRQEAEAGAFQAKLRNAAGVLVPVECHHVSMDALPGTRARFLVAMKLAAAAQTARTAKEELVLEFDAFSFKVRGSSKPFQQAFGGGGRRKVTEFLTEDSQEFFKKQLTAKCNEFAYSELNSDTMELPLVFDSQSGRLDHPCRVVVAKTGNKGQILAQLHVSVDKRIKPQRRNPETGSILEIRGKSKPSSSDAPPPSHGHGLWKAMI</sequence>
<feature type="transmembrane region" description="Helical" evidence="2">
    <location>
        <begin position="131"/>
        <end position="148"/>
    </location>
</feature>